<accession>A0A371EX47</accession>
<dbReference type="PANTHER" id="PTHR10775:SF188">
    <property type="entry name" value="TRANSPOSASE-ASSOCIATED DOMAIN-CONTAINING PROTEIN"/>
    <property type="match status" value="1"/>
</dbReference>
<reference evidence="1" key="1">
    <citation type="submission" date="2018-05" db="EMBL/GenBank/DDBJ databases">
        <title>Draft genome of Mucuna pruriens seed.</title>
        <authorList>
            <person name="Nnadi N.E."/>
            <person name="Vos R."/>
            <person name="Hasami M.H."/>
            <person name="Devisetty U.K."/>
            <person name="Aguiy J.C."/>
        </authorList>
    </citation>
    <scope>NUCLEOTIDE SEQUENCE [LARGE SCALE GENOMIC DNA]</scope>
    <source>
        <strain evidence="1">JCA_2017</strain>
    </source>
</reference>
<evidence type="ECO:0000313" key="2">
    <source>
        <dbReference type="Proteomes" id="UP000257109"/>
    </source>
</evidence>
<keyword evidence="2" id="KW-1185">Reference proteome</keyword>
<feature type="non-terminal residue" evidence="1">
    <location>
        <position position="284"/>
    </location>
</feature>
<dbReference type="Proteomes" id="UP000257109">
    <property type="component" value="Unassembled WGS sequence"/>
</dbReference>
<evidence type="ECO:0000313" key="1">
    <source>
        <dbReference type="EMBL" id="RDX70628.1"/>
    </source>
</evidence>
<feature type="non-terminal residue" evidence="1">
    <location>
        <position position="1"/>
    </location>
</feature>
<dbReference type="PANTHER" id="PTHR10775">
    <property type="entry name" value="OS08G0208400 PROTEIN"/>
    <property type="match status" value="1"/>
</dbReference>
<proteinExistence type="predicted"/>
<evidence type="ECO:0008006" key="3">
    <source>
        <dbReference type="Google" id="ProtNLM"/>
    </source>
</evidence>
<organism evidence="1 2">
    <name type="scientific">Mucuna pruriens</name>
    <name type="common">Velvet bean</name>
    <name type="synonym">Dolichos pruriens</name>
    <dbReference type="NCBI Taxonomy" id="157652"/>
    <lineage>
        <taxon>Eukaryota</taxon>
        <taxon>Viridiplantae</taxon>
        <taxon>Streptophyta</taxon>
        <taxon>Embryophyta</taxon>
        <taxon>Tracheophyta</taxon>
        <taxon>Spermatophyta</taxon>
        <taxon>Magnoliopsida</taxon>
        <taxon>eudicotyledons</taxon>
        <taxon>Gunneridae</taxon>
        <taxon>Pentapetalae</taxon>
        <taxon>rosids</taxon>
        <taxon>fabids</taxon>
        <taxon>Fabales</taxon>
        <taxon>Fabaceae</taxon>
        <taxon>Papilionoideae</taxon>
        <taxon>50 kb inversion clade</taxon>
        <taxon>NPAAA clade</taxon>
        <taxon>indigoferoid/millettioid clade</taxon>
        <taxon>Phaseoleae</taxon>
        <taxon>Mucuna</taxon>
    </lineage>
</organism>
<protein>
    <recommendedName>
        <fullName evidence="3">DUF4218 domain-containing protein</fullName>
    </recommendedName>
</protein>
<dbReference type="STRING" id="157652.A0A371EX47"/>
<dbReference type="EMBL" id="QJKJ01011630">
    <property type="protein sequence ID" value="RDX70628.1"/>
    <property type="molecule type" value="Genomic_DNA"/>
</dbReference>
<comment type="caution">
    <text evidence="1">The sequence shown here is derived from an EMBL/GenBank/DDBJ whole genome shotgun (WGS) entry which is preliminary data.</text>
</comment>
<dbReference type="OrthoDB" id="1917820at2759"/>
<sequence>MVQLMSEMMFEGNKMVTKLYHARKSYFSLIPRLKRLYSSIATTSHMRWHSENERDPTFLCHLSNGEAWKHFDILHSKFSKDPRNVRLELCADGFYPFGQYKKSYSCWPIILTPCNLLLGMCIKREFMFLTVLIPGPSNPKHKIDVYLQPLIDELCTLWNDGILTYDVSLRQNFMMKAALMWTINDFPAYGMLSGWTTARRLGCPICMERTKAFTLKHSYKVSYFDYHCQFLPHDHPYRRNKNSFKKTCVETSRPPFQSSSPIIWKRVTDLPFSYELQEQEEEIP</sequence>
<name>A0A371EX47_MUCPR</name>
<dbReference type="Pfam" id="PF02992">
    <property type="entry name" value="Transposase_21"/>
    <property type="match status" value="1"/>
</dbReference>
<dbReference type="InterPro" id="IPR004242">
    <property type="entry name" value="Transposase_21"/>
</dbReference>
<dbReference type="AlphaFoldDB" id="A0A371EX47"/>
<gene>
    <name evidence="1" type="ORF">CR513_50113</name>
</gene>